<evidence type="ECO:0000313" key="2">
    <source>
        <dbReference type="EMBL" id="KAG6741363.1"/>
    </source>
</evidence>
<gene>
    <name evidence="2" type="ORF">POTOM_054597</name>
</gene>
<keyword evidence="3" id="KW-1185">Reference proteome</keyword>
<organism evidence="2 3">
    <name type="scientific">Populus tomentosa</name>
    <name type="common">Chinese white poplar</name>
    <dbReference type="NCBI Taxonomy" id="118781"/>
    <lineage>
        <taxon>Eukaryota</taxon>
        <taxon>Viridiplantae</taxon>
        <taxon>Streptophyta</taxon>
        <taxon>Embryophyta</taxon>
        <taxon>Tracheophyta</taxon>
        <taxon>Spermatophyta</taxon>
        <taxon>Magnoliopsida</taxon>
        <taxon>eudicotyledons</taxon>
        <taxon>Gunneridae</taxon>
        <taxon>Pentapetalae</taxon>
        <taxon>rosids</taxon>
        <taxon>fabids</taxon>
        <taxon>Malpighiales</taxon>
        <taxon>Salicaceae</taxon>
        <taxon>Saliceae</taxon>
        <taxon>Populus</taxon>
    </lineage>
</organism>
<sequence>MRLHSGLPQTFWVDAVHTAVYLINRGPSVSLEFRLPEEVWRGKEVQLSHLKVFGRVSYIHIDSDARNKLDAKSKKCFFIGYGDEEFEFRFWDDQNRKIIRSRNMIFNEKVLYKDRLNVEIDMANSDTNPQRSEFIRLEGLPNVTKQNNNKESLQEDLSTSVPTTIQEDAEPSEPTIYVHRSSGTVKPPQRFTLLLNYILLTDGGESLTYEESLQDGNSMVQEV</sequence>
<dbReference type="PANTHER" id="PTHR42648:SF28">
    <property type="entry name" value="TRANSPOSON-ENCODED PROTEIN WITH RIBONUCLEASE H-LIKE AND RETROVIRUS ZINC FINGER-LIKE DOMAINS"/>
    <property type="match status" value="1"/>
</dbReference>
<dbReference type="EMBL" id="JAAWWB010000034">
    <property type="protein sequence ID" value="KAG6741363.1"/>
    <property type="molecule type" value="Genomic_DNA"/>
</dbReference>
<reference evidence="2" key="1">
    <citation type="journal article" date="2020" name="bioRxiv">
        <title>Hybrid origin of Populus tomentosa Carr. identified through genome sequencing and phylogenomic analysis.</title>
        <authorList>
            <person name="An X."/>
            <person name="Gao K."/>
            <person name="Chen Z."/>
            <person name="Li J."/>
            <person name="Yang X."/>
            <person name="Yang X."/>
            <person name="Zhou J."/>
            <person name="Guo T."/>
            <person name="Zhao T."/>
            <person name="Huang S."/>
            <person name="Miao D."/>
            <person name="Khan W.U."/>
            <person name="Rao P."/>
            <person name="Ye M."/>
            <person name="Lei B."/>
            <person name="Liao W."/>
            <person name="Wang J."/>
            <person name="Ji L."/>
            <person name="Li Y."/>
            <person name="Guo B."/>
            <person name="Mustafa N.S."/>
            <person name="Li S."/>
            <person name="Yun Q."/>
            <person name="Keller S.R."/>
            <person name="Mao J."/>
            <person name="Zhang R."/>
            <person name="Strauss S.H."/>
        </authorList>
    </citation>
    <scope>NUCLEOTIDE SEQUENCE</scope>
    <source>
        <strain evidence="2">GM15</strain>
        <tissue evidence="2">Leaf</tissue>
    </source>
</reference>
<dbReference type="Pfam" id="PF25597">
    <property type="entry name" value="SH3_retrovirus"/>
    <property type="match status" value="1"/>
</dbReference>
<name>A0A8X7Y3N2_POPTO</name>
<dbReference type="AlphaFoldDB" id="A0A8X7Y3N2"/>
<dbReference type="PANTHER" id="PTHR42648">
    <property type="entry name" value="TRANSPOSASE, PUTATIVE-RELATED"/>
    <property type="match status" value="1"/>
</dbReference>
<dbReference type="InterPro" id="IPR039537">
    <property type="entry name" value="Retrotran_Ty1/copia-like"/>
</dbReference>
<protein>
    <recommendedName>
        <fullName evidence="1">Retroviral polymerase SH3-like domain-containing protein</fullName>
    </recommendedName>
</protein>
<dbReference type="InterPro" id="IPR057670">
    <property type="entry name" value="SH3_retrovirus"/>
</dbReference>
<comment type="caution">
    <text evidence="2">The sequence shown here is derived from an EMBL/GenBank/DDBJ whole genome shotgun (WGS) entry which is preliminary data.</text>
</comment>
<dbReference type="Proteomes" id="UP000886885">
    <property type="component" value="Chromosome 17D"/>
</dbReference>
<evidence type="ECO:0000313" key="3">
    <source>
        <dbReference type="Proteomes" id="UP000886885"/>
    </source>
</evidence>
<dbReference type="OrthoDB" id="1933590at2759"/>
<feature type="domain" description="Retroviral polymerase SH3-like" evidence="1">
    <location>
        <begin position="58"/>
        <end position="115"/>
    </location>
</feature>
<proteinExistence type="predicted"/>
<evidence type="ECO:0000259" key="1">
    <source>
        <dbReference type="Pfam" id="PF25597"/>
    </source>
</evidence>
<accession>A0A8X7Y3N2</accession>